<organism evidence="3 4">
    <name type="scientific">Actinacidiphila glaucinigra</name>
    <dbReference type="NCBI Taxonomy" id="235986"/>
    <lineage>
        <taxon>Bacteria</taxon>
        <taxon>Bacillati</taxon>
        <taxon>Actinomycetota</taxon>
        <taxon>Actinomycetes</taxon>
        <taxon>Kitasatosporales</taxon>
        <taxon>Streptomycetaceae</taxon>
        <taxon>Actinacidiphila</taxon>
    </lineage>
</organism>
<sequence length="191" mass="19696">MPRYLRYVVIWLSCTAVSVTAVMLTVGFVVGSTRPTPPVARDVPESALATAAPSAAKPSPSRSAPASPAARRTPTPAATPTTVRRPTRTPVRPATTAPPTRAPRPSATPVDCGTGGAGVHTLQSQGGQAAVRFGADAVCLVSAVPASGFTVSTRRDGAQQLTVTFSGDRHRSEIVATTTPQSKATIREVSW</sequence>
<evidence type="ECO:0000256" key="1">
    <source>
        <dbReference type="SAM" id="MobiDB-lite"/>
    </source>
</evidence>
<feature type="region of interest" description="Disordered" evidence="1">
    <location>
        <begin position="47"/>
        <end position="119"/>
    </location>
</feature>
<feature type="compositionally biased region" description="Low complexity" evidence="1">
    <location>
        <begin position="47"/>
        <end position="109"/>
    </location>
</feature>
<keyword evidence="2" id="KW-1133">Transmembrane helix</keyword>
<dbReference type="Proteomes" id="UP000198280">
    <property type="component" value="Unassembled WGS sequence"/>
</dbReference>
<keyword evidence="2" id="KW-0472">Membrane</keyword>
<keyword evidence="2" id="KW-0812">Transmembrane</keyword>
<dbReference type="RefSeq" id="WP_245938871.1">
    <property type="nucleotide sequence ID" value="NZ_FZOF01000007.1"/>
</dbReference>
<dbReference type="AlphaFoldDB" id="A0A239FYR2"/>
<protein>
    <submittedName>
        <fullName evidence="3">Uncharacterized protein</fullName>
    </submittedName>
</protein>
<proteinExistence type="predicted"/>
<reference evidence="3 4" key="1">
    <citation type="submission" date="2017-06" db="EMBL/GenBank/DDBJ databases">
        <authorList>
            <person name="Kim H.J."/>
            <person name="Triplett B.A."/>
        </authorList>
    </citation>
    <scope>NUCLEOTIDE SEQUENCE [LARGE SCALE GENOMIC DNA]</scope>
    <source>
        <strain evidence="3 4">CGMCC 4.1858</strain>
    </source>
</reference>
<keyword evidence="4" id="KW-1185">Reference proteome</keyword>
<feature type="transmembrane region" description="Helical" evidence="2">
    <location>
        <begin position="7"/>
        <end position="30"/>
    </location>
</feature>
<evidence type="ECO:0000313" key="3">
    <source>
        <dbReference type="EMBL" id="SNS62019.1"/>
    </source>
</evidence>
<evidence type="ECO:0000313" key="4">
    <source>
        <dbReference type="Proteomes" id="UP000198280"/>
    </source>
</evidence>
<name>A0A239FYR2_9ACTN</name>
<accession>A0A239FYR2</accession>
<gene>
    <name evidence="3" type="ORF">SAMN05216252_107141</name>
</gene>
<evidence type="ECO:0000256" key="2">
    <source>
        <dbReference type="SAM" id="Phobius"/>
    </source>
</evidence>
<dbReference type="EMBL" id="FZOF01000007">
    <property type="protein sequence ID" value="SNS62019.1"/>
    <property type="molecule type" value="Genomic_DNA"/>
</dbReference>